<dbReference type="STRING" id="523791.Kkor_1210"/>
<dbReference type="InParanoid" id="C7RBI7"/>
<feature type="transmembrane region" description="Helical" evidence="8">
    <location>
        <begin position="31"/>
        <end position="53"/>
    </location>
</feature>
<gene>
    <name evidence="11" type="ordered locus">Kkor_1210</name>
</gene>
<dbReference type="OrthoDB" id="9799209at2"/>
<dbReference type="eggNOG" id="COG3264">
    <property type="taxonomic scope" value="Bacteria"/>
</dbReference>
<dbReference type="SUPFAM" id="SSF50182">
    <property type="entry name" value="Sm-like ribonucleoproteins"/>
    <property type="match status" value="1"/>
</dbReference>
<evidence type="ECO:0000256" key="6">
    <source>
        <dbReference type="ARBA" id="ARBA00023136"/>
    </source>
</evidence>
<sequence length="333" mass="37606">MPLIPVLMSTFSKFEDIMNKPLISLKEGSSITLWQLLLALVFVIVAWLVSRYVAKFIGRKILKMMNVSDDNVVIIQRLVFFVMLGIIVVTILSFLKVPLTAFAFISGAVAIGIGFGAKNVMDNFISGWILMSERPVHINDVVELDGQLGRIVQVGNRSTIIRRIDGAHMVIPNSTLLQSNLVNWTLLDQNIRNSVKVGVAYGSDVQKVREILFAIMKDNKSVLEDPEPSVIFEDFGDSSLVFEMWYWAKISTIRELRAIRSDLRFEIDKRFSESNIVIAFPQRDVHLHFADDVAKQLAQKLQTSEQLKSLEDRSKESNQTASSKNQKSTSQKD</sequence>
<dbReference type="SUPFAM" id="SSF82689">
    <property type="entry name" value="Mechanosensitive channel protein MscS (YggB), C-terminal domain"/>
    <property type="match status" value="1"/>
</dbReference>
<dbReference type="GO" id="GO:0005886">
    <property type="term" value="C:plasma membrane"/>
    <property type="evidence" value="ECO:0007669"/>
    <property type="project" value="UniProtKB-SubCell"/>
</dbReference>
<dbReference type="Proteomes" id="UP000001231">
    <property type="component" value="Chromosome"/>
</dbReference>
<evidence type="ECO:0000259" key="9">
    <source>
        <dbReference type="Pfam" id="PF00924"/>
    </source>
</evidence>
<keyword evidence="12" id="KW-1185">Reference proteome</keyword>
<reference evidence="11 12" key="1">
    <citation type="journal article" date="2009" name="Stand. Genomic Sci.">
        <title>Complete genome sequence of Kangiella koreensis type strain (SW-125).</title>
        <authorList>
            <person name="Han C."/>
            <person name="Sikorski J."/>
            <person name="Lapidus A."/>
            <person name="Nolan M."/>
            <person name="Glavina Del Rio T."/>
            <person name="Tice H."/>
            <person name="Cheng J.F."/>
            <person name="Lucas S."/>
            <person name="Chen F."/>
            <person name="Copeland A."/>
            <person name="Ivanova N."/>
            <person name="Mavromatis K."/>
            <person name="Ovchinnikova G."/>
            <person name="Pati A."/>
            <person name="Bruce D."/>
            <person name="Goodwin L."/>
            <person name="Pitluck S."/>
            <person name="Chen A."/>
            <person name="Palaniappan K."/>
            <person name="Land M."/>
            <person name="Hauser L."/>
            <person name="Chang Y.J."/>
            <person name="Jeffries C.D."/>
            <person name="Chain P."/>
            <person name="Saunders E."/>
            <person name="Brettin T."/>
            <person name="Goker M."/>
            <person name="Tindall B.J."/>
            <person name="Bristow J."/>
            <person name="Eisen J.A."/>
            <person name="Markowitz V."/>
            <person name="Hugenholtz P."/>
            <person name="Kyrpides N.C."/>
            <person name="Klenk H.P."/>
            <person name="Detter J.C."/>
        </authorList>
    </citation>
    <scope>NUCLEOTIDE SEQUENCE [LARGE SCALE GENOMIC DNA]</scope>
    <source>
        <strain evidence="12">DSM 16069 / KCTC 12182 / SW-125</strain>
    </source>
</reference>
<dbReference type="PANTHER" id="PTHR30347:SF1">
    <property type="entry name" value="MECHANOSENSITIVE CHANNEL MSCK"/>
    <property type="match status" value="1"/>
</dbReference>
<dbReference type="InterPro" id="IPR049278">
    <property type="entry name" value="MS_channel_C"/>
</dbReference>
<feature type="domain" description="Mechanosensitive ion channel MscS C-terminal" evidence="10">
    <location>
        <begin position="195"/>
        <end position="278"/>
    </location>
</feature>
<dbReference type="AlphaFoldDB" id="C7RBI7"/>
<dbReference type="SUPFAM" id="SSF82861">
    <property type="entry name" value="Mechanosensitive channel protein MscS (YggB), transmembrane region"/>
    <property type="match status" value="1"/>
</dbReference>
<keyword evidence="3" id="KW-1003">Cell membrane</keyword>
<evidence type="ECO:0000256" key="8">
    <source>
        <dbReference type="SAM" id="Phobius"/>
    </source>
</evidence>
<dbReference type="PANTHER" id="PTHR30347">
    <property type="entry name" value="POTASSIUM CHANNEL RELATED"/>
    <property type="match status" value="1"/>
</dbReference>
<keyword evidence="5 8" id="KW-1133">Transmembrane helix</keyword>
<keyword evidence="6 8" id="KW-0472">Membrane</keyword>
<dbReference type="InterPro" id="IPR011014">
    <property type="entry name" value="MscS_channel_TM-2"/>
</dbReference>
<evidence type="ECO:0000256" key="3">
    <source>
        <dbReference type="ARBA" id="ARBA00022475"/>
    </source>
</evidence>
<dbReference type="InterPro" id="IPR052702">
    <property type="entry name" value="MscS-like_channel"/>
</dbReference>
<keyword evidence="4 8" id="KW-0812">Transmembrane</keyword>
<dbReference type="HOGENOM" id="CLU_037945_4_1_6"/>
<dbReference type="InterPro" id="IPR006685">
    <property type="entry name" value="MscS_channel_2nd"/>
</dbReference>
<feature type="transmembrane region" description="Helical" evidence="8">
    <location>
        <begin position="74"/>
        <end position="95"/>
    </location>
</feature>
<evidence type="ECO:0000256" key="2">
    <source>
        <dbReference type="ARBA" id="ARBA00008017"/>
    </source>
</evidence>
<evidence type="ECO:0000313" key="12">
    <source>
        <dbReference type="Proteomes" id="UP000001231"/>
    </source>
</evidence>
<feature type="domain" description="Mechanosensitive ion channel MscS" evidence="9">
    <location>
        <begin position="119"/>
        <end position="185"/>
    </location>
</feature>
<accession>C7RBI7</accession>
<dbReference type="KEGG" id="kko:Kkor_1210"/>
<evidence type="ECO:0000256" key="4">
    <source>
        <dbReference type="ARBA" id="ARBA00022692"/>
    </source>
</evidence>
<proteinExistence type="inferred from homology"/>
<dbReference type="InterPro" id="IPR023408">
    <property type="entry name" value="MscS_beta-dom_sf"/>
</dbReference>
<dbReference type="InterPro" id="IPR011066">
    <property type="entry name" value="MscS_channel_C_sf"/>
</dbReference>
<evidence type="ECO:0000256" key="5">
    <source>
        <dbReference type="ARBA" id="ARBA00022989"/>
    </source>
</evidence>
<feature type="transmembrane region" description="Helical" evidence="8">
    <location>
        <begin position="101"/>
        <end position="121"/>
    </location>
</feature>
<dbReference type="Gene3D" id="3.30.70.100">
    <property type="match status" value="1"/>
</dbReference>
<feature type="compositionally biased region" description="Polar residues" evidence="7">
    <location>
        <begin position="317"/>
        <end position="333"/>
    </location>
</feature>
<evidence type="ECO:0000313" key="11">
    <source>
        <dbReference type="EMBL" id="ACV26629.1"/>
    </source>
</evidence>
<organism evidence="11 12">
    <name type="scientific">Kangiella koreensis (strain DSM 16069 / JCM 12317 / KCTC 12182 / SW-125)</name>
    <dbReference type="NCBI Taxonomy" id="523791"/>
    <lineage>
        <taxon>Bacteria</taxon>
        <taxon>Pseudomonadati</taxon>
        <taxon>Pseudomonadota</taxon>
        <taxon>Gammaproteobacteria</taxon>
        <taxon>Kangiellales</taxon>
        <taxon>Kangiellaceae</taxon>
        <taxon>Kangiella</taxon>
    </lineage>
</organism>
<evidence type="ECO:0000256" key="7">
    <source>
        <dbReference type="SAM" id="MobiDB-lite"/>
    </source>
</evidence>
<comment type="subcellular location">
    <subcellularLocation>
        <location evidence="1">Cell membrane</location>
        <topology evidence="1">Multi-pass membrane protein</topology>
    </subcellularLocation>
</comment>
<dbReference type="Gene3D" id="1.10.287.1260">
    <property type="match status" value="1"/>
</dbReference>
<dbReference type="Pfam" id="PF21082">
    <property type="entry name" value="MS_channel_3rd"/>
    <property type="match status" value="1"/>
</dbReference>
<comment type="similarity">
    <text evidence="2">Belongs to the MscS (TC 1.A.23) family.</text>
</comment>
<dbReference type="Pfam" id="PF00924">
    <property type="entry name" value="MS_channel_2nd"/>
    <property type="match status" value="1"/>
</dbReference>
<protein>
    <submittedName>
        <fullName evidence="11">MscS Mechanosensitive ion channel</fullName>
    </submittedName>
</protein>
<evidence type="ECO:0000256" key="1">
    <source>
        <dbReference type="ARBA" id="ARBA00004651"/>
    </source>
</evidence>
<evidence type="ECO:0000259" key="10">
    <source>
        <dbReference type="Pfam" id="PF21082"/>
    </source>
</evidence>
<name>C7RBI7_KANKD</name>
<dbReference type="EMBL" id="CP001707">
    <property type="protein sequence ID" value="ACV26629.1"/>
    <property type="molecule type" value="Genomic_DNA"/>
</dbReference>
<dbReference type="Gene3D" id="2.30.30.60">
    <property type="match status" value="1"/>
</dbReference>
<dbReference type="GO" id="GO:0008381">
    <property type="term" value="F:mechanosensitive monoatomic ion channel activity"/>
    <property type="evidence" value="ECO:0007669"/>
    <property type="project" value="UniProtKB-ARBA"/>
</dbReference>
<dbReference type="InterPro" id="IPR010920">
    <property type="entry name" value="LSM_dom_sf"/>
</dbReference>
<feature type="region of interest" description="Disordered" evidence="7">
    <location>
        <begin position="307"/>
        <end position="333"/>
    </location>
</feature>